<accession>A0A0H1BAV5</accession>
<evidence type="ECO:0000313" key="1">
    <source>
        <dbReference type="EMBL" id="KLJ08243.1"/>
    </source>
</evidence>
<dbReference type="STRING" id="2060906.A0A0H1BAV5"/>
<dbReference type="EMBL" id="LDEV01002633">
    <property type="protein sequence ID" value="KLJ08243.1"/>
    <property type="molecule type" value="Genomic_DNA"/>
</dbReference>
<keyword evidence="2" id="KW-1185">Reference proteome</keyword>
<gene>
    <name evidence="1" type="ORF">EMPG_16301</name>
</gene>
<sequence>MSTNLLKFYFNIEFVQPDYEVQCETRDPKSYWYPPTHPNAVSVVATTGWRKWEAGSITQAQVSGGINFQECSLFYDSEKDHFLGVPLNCKKSSVEKEIKTTHEARGWRRLTFKHPEPIDSGNHLSVLAFDAAFNVFAAPGSPRWMPELMPHTYDYNNPDVNVPGHTALAGNLALLIGLAALSGPFPEHNLDVEQSVNAIRAFRPPHWVPHGMKSRRPHGRGVIVSIKGIGGNEAVLDKWARGDLGPLIKP</sequence>
<reference evidence="2" key="1">
    <citation type="journal article" date="2015" name="PLoS Genet.">
        <title>The dynamic genome and transcriptome of the human fungal pathogen Blastomyces and close relative Emmonsia.</title>
        <authorList>
            <person name="Munoz J.F."/>
            <person name="Gauthier G.M."/>
            <person name="Desjardins C.A."/>
            <person name="Gallo J.E."/>
            <person name="Holder J."/>
            <person name="Sullivan T.D."/>
            <person name="Marty A.J."/>
            <person name="Carmen J.C."/>
            <person name="Chen Z."/>
            <person name="Ding L."/>
            <person name="Gujja S."/>
            <person name="Magrini V."/>
            <person name="Misas E."/>
            <person name="Mitreva M."/>
            <person name="Priest M."/>
            <person name="Saif S."/>
            <person name="Whiston E.A."/>
            <person name="Young S."/>
            <person name="Zeng Q."/>
            <person name="Goldman W.E."/>
            <person name="Mardis E.R."/>
            <person name="Taylor J.W."/>
            <person name="McEwen J.G."/>
            <person name="Clay O.K."/>
            <person name="Klein B.S."/>
            <person name="Cuomo C.A."/>
        </authorList>
    </citation>
    <scope>NUCLEOTIDE SEQUENCE [LARGE SCALE GENOMIC DNA]</scope>
    <source>
        <strain evidence="2">UAMH 139</strain>
    </source>
</reference>
<proteinExistence type="predicted"/>
<dbReference type="Proteomes" id="UP000053573">
    <property type="component" value="Unassembled WGS sequence"/>
</dbReference>
<comment type="caution">
    <text evidence="1">The sequence shown here is derived from an EMBL/GenBank/DDBJ whole genome shotgun (WGS) entry which is preliminary data.</text>
</comment>
<protein>
    <submittedName>
        <fullName evidence="1">Uncharacterized protein</fullName>
    </submittedName>
</protein>
<dbReference type="AlphaFoldDB" id="A0A0H1BAV5"/>
<organism evidence="1 2">
    <name type="scientific">Blastomyces silverae</name>
    <dbReference type="NCBI Taxonomy" id="2060906"/>
    <lineage>
        <taxon>Eukaryota</taxon>
        <taxon>Fungi</taxon>
        <taxon>Dikarya</taxon>
        <taxon>Ascomycota</taxon>
        <taxon>Pezizomycotina</taxon>
        <taxon>Eurotiomycetes</taxon>
        <taxon>Eurotiomycetidae</taxon>
        <taxon>Onygenales</taxon>
        <taxon>Ajellomycetaceae</taxon>
        <taxon>Blastomyces</taxon>
    </lineage>
</organism>
<evidence type="ECO:0000313" key="2">
    <source>
        <dbReference type="Proteomes" id="UP000053573"/>
    </source>
</evidence>
<dbReference type="OrthoDB" id="5243686at2759"/>
<name>A0A0H1BAV5_9EURO</name>